<dbReference type="InterPro" id="IPR008920">
    <property type="entry name" value="TF_FadR/GntR_C"/>
</dbReference>
<dbReference type="OrthoDB" id="9028214at2"/>
<dbReference type="Proteomes" id="UP000221860">
    <property type="component" value="Unassembled WGS sequence"/>
</dbReference>
<dbReference type="InterPro" id="IPR036390">
    <property type="entry name" value="WH_DNA-bd_sf"/>
</dbReference>
<dbReference type="InterPro" id="IPR036388">
    <property type="entry name" value="WH-like_DNA-bd_sf"/>
</dbReference>
<proteinExistence type="predicted"/>
<dbReference type="PRINTS" id="PR00035">
    <property type="entry name" value="HTHGNTR"/>
</dbReference>
<protein>
    <submittedName>
        <fullName evidence="5">Transcriptional regulator</fullName>
    </submittedName>
</protein>
<dbReference type="CDD" id="cd07377">
    <property type="entry name" value="WHTH_GntR"/>
    <property type="match status" value="1"/>
</dbReference>
<dbReference type="InterPro" id="IPR000524">
    <property type="entry name" value="Tscrpt_reg_HTH_GntR"/>
</dbReference>
<evidence type="ECO:0000256" key="2">
    <source>
        <dbReference type="ARBA" id="ARBA00023125"/>
    </source>
</evidence>
<dbReference type="Gene3D" id="1.10.10.10">
    <property type="entry name" value="Winged helix-like DNA-binding domain superfamily/Winged helix DNA-binding domain"/>
    <property type="match status" value="1"/>
</dbReference>
<dbReference type="GO" id="GO:0003700">
    <property type="term" value="F:DNA-binding transcription factor activity"/>
    <property type="evidence" value="ECO:0007669"/>
    <property type="project" value="InterPro"/>
</dbReference>
<dbReference type="EMBL" id="NQWH01000008">
    <property type="protein sequence ID" value="PHP28225.1"/>
    <property type="molecule type" value="Genomic_DNA"/>
</dbReference>
<feature type="domain" description="HTH gntR-type" evidence="4">
    <location>
        <begin position="4"/>
        <end position="72"/>
    </location>
</feature>
<evidence type="ECO:0000313" key="5">
    <source>
        <dbReference type="EMBL" id="PHP28225.1"/>
    </source>
</evidence>
<gene>
    <name evidence="5" type="ORF">CJ301_07575</name>
</gene>
<dbReference type="AlphaFoldDB" id="A0A2G1MHJ9"/>
<keyword evidence="6" id="KW-1185">Reference proteome</keyword>
<dbReference type="PROSITE" id="PS50949">
    <property type="entry name" value="HTH_GNTR"/>
    <property type="match status" value="1"/>
</dbReference>
<dbReference type="InterPro" id="IPR011711">
    <property type="entry name" value="GntR_C"/>
</dbReference>
<accession>A0A2G1MHJ9</accession>
<dbReference type="PANTHER" id="PTHR43537">
    <property type="entry name" value="TRANSCRIPTIONAL REGULATOR, GNTR FAMILY"/>
    <property type="match status" value="1"/>
</dbReference>
<evidence type="ECO:0000256" key="3">
    <source>
        <dbReference type="ARBA" id="ARBA00023163"/>
    </source>
</evidence>
<evidence type="ECO:0000313" key="6">
    <source>
        <dbReference type="Proteomes" id="UP000221860"/>
    </source>
</evidence>
<dbReference type="Pfam" id="PF00392">
    <property type="entry name" value="GntR"/>
    <property type="match status" value="1"/>
</dbReference>
<comment type="caution">
    <text evidence="5">The sequence shown here is derived from an EMBL/GenBank/DDBJ whole genome shotgun (WGS) entry which is preliminary data.</text>
</comment>
<evidence type="ECO:0000256" key="1">
    <source>
        <dbReference type="ARBA" id="ARBA00023015"/>
    </source>
</evidence>
<reference evidence="5 6" key="1">
    <citation type="submission" date="2017-08" db="EMBL/GenBank/DDBJ databases">
        <title>Draft Genome Sequence of Loktanella cinnabarina Strain XM1, Isolated from Coastal Surface Water.</title>
        <authorList>
            <person name="Ma R."/>
            <person name="Wang J."/>
            <person name="Wang Q."/>
            <person name="Ma Z."/>
            <person name="Li J."/>
            <person name="Chen L."/>
        </authorList>
    </citation>
    <scope>NUCLEOTIDE SEQUENCE [LARGE SCALE GENOMIC DNA]</scope>
    <source>
        <strain evidence="5 6">XM1</strain>
    </source>
</reference>
<dbReference type="SMART" id="SM00895">
    <property type="entry name" value="FCD"/>
    <property type="match status" value="1"/>
</dbReference>
<sequence>MTTQRASGVIAETLIAEIRDGQIAPDAPLPTERELGERFGASRPTVREAFAQMQLRGYLKAQTGHRPRAATPSLEGVLTAAGDHLRDVLGDDESRAHLEQMRQFIESGAARQAAMHADNIRITRIRSALDRNFEAIGTPDFAATDIAFHRALVTVIDNPVILALHDMFVSGMLARRAPTDDPARYDRIAYEEHRAIYEAVLAGDVVTATDVMDRHLARSYRARLKAPRSTGMDLPPEGD</sequence>
<dbReference type="SUPFAM" id="SSF48008">
    <property type="entry name" value="GntR ligand-binding domain-like"/>
    <property type="match status" value="1"/>
</dbReference>
<dbReference type="SMART" id="SM00345">
    <property type="entry name" value="HTH_GNTR"/>
    <property type="match status" value="1"/>
</dbReference>
<dbReference type="Pfam" id="PF07729">
    <property type="entry name" value="FCD"/>
    <property type="match status" value="1"/>
</dbReference>
<dbReference type="RefSeq" id="WP_099275937.1">
    <property type="nucleotide sequence ID" value="NZ_KZ304955.1"/>
</dbReference>
<evidence type="ECO:0000259" key="4">
    <source>
        <dbReference type="PROSITE" id="PS50949"/>
    </source>
</evidence>
<dbReference type="SUPFAM" id="SSF46785">
    <property type="entry name" value="Winged helix' DNA-binding domain"/>
    <property type="match status" value="1"/>
</dbReference>
<keyword evidence="1" id="KW-0805">Transcription regulation</keyword>
<dbReference type="Gene3D" id="1.20.120.530">
    <property type="entry name" value="GntR ligand-binding domain-like"/>
    <property type="match status" value="1"/>
</dbReference>
<name>A0A2G1MHJ9_9RHOB</name>
<organism evidence="5 6">
    <name type="scientific">Limimaricola cinnabarinus</name>
    <dbReference type="NCBI Taxonomy" id="1125964"/>
    <lineage>
        <taxon>Bacteria</taxon>
        <taxon>Pseudomonadati</taxon>
        <taxon>Pseudomonadota</taxon>
        <taxon>Alphaproteobacteria</taxon>
        <taxon>Rhodobacterales</taxon>
        <taxon>Paracoccaceae</taxon>
        <taxon>Limimaricola</taxon>
    </lineage>
</organism>
<dbReference type="GO" id="GO:0003677">
    <property type="term" value="F:DNA binding"/>
    <property type="evidence" value="ECO:0007669"/>
    <property type="project" value="UniProtKB-KW"/>
</dbReference>
<keyword evidence="3" id="KW-0804">Transcription</keyword>
<keyword evidence="2" id="KW-0238">DNA-binding</keyword>
<dbReference type="PANTHER" id="PTHR43537:SF5">
    <property type="entry name" value="UXU OPERON TRANSCRIPTIONAL REGULATOR"/>
    <property type="match status" value="1"/>
</dbReference>